<sequence>MGLSLHRAPKKHFKKTDTETEQHKDVREKSTRKSRNQVCADLTEAMETFRSMLSGKRDSKSRTSYSIYKNQDRGSMRTMVESGDDSACVEMKMVEPDMDDDPETSLTSDITNLVLRKPRDYKRAIVYLILTALLIFITAFLLGYIAFRESCTSCSNDEDQFSSALLDDYPSSESFIGPGMLYWTDLREMLQKYLRQESIENTVWKYSQMTHPPGSSTGSMLAAHVLETFKKLKLDHTWTDSHYATLQFPDRMKPNYLQIVDNTGMLIQNIPPTNPEAYCAYSATGNVTGGLVYSNYGQKEDFERLLKLGVEIKGNIAIMRIGKISFAEKVANAERFGAAGALIYPDPIDIPQDPRGMGLHSSTAISEHVHLGSGDPFTPGFPSFNHTQFPPVQSSGLPSILAQTISANAAFTLLSQLSGPSAPKEWNGRLSNVPYSLGPNFTNPERLLRLGVNNYFSSLLINNIFGCIEGKHEPDQYIIIGAQRDAWGPGAAKSGVGTAILLQLARSFSSMVQNGFQPRRSLLFVSWDAGDFGNVGATEWLEGYLTMLHLKAVAYFSLDKAVLGDDRLYAYTSPLLANLIEGVIKQVDSPRHAGQTIHMQLQNQGLNWKSEIIRPLFLNSGAYSFTAFGGVPAMEISFKEDFRQYPFLNTEYDTFDNLQLLLEGRLALVGRTAAELVGLMVMKLAHDHILPLDYSCYSETTLQFSTQLNKYSRELQAQGLTLQWIFSARGDYSRAADQLRNAILNSNEHDHNLARMYNVRIMRVEFYFLSQYVSSTESPFRHILHGRGNHTLSALREHLALLRTNPSQFDENQFRRQLALLTWTLQGAANALSGEVWNIDNMF</sequence>
<dbReference type="Pfam" id="PF04253">
    <property type="entry name" value="TFR_dimer"/>
    <property type="match status" value="1"/>
</dbReference>
<evidence type="ECO:0000256" key="7">
    <source>
        <dbReference type="ARBA" id="ARBA00022583"/>
    </source>
</evidence>
<dbReference type="CDD" id="cd09848">
    <property type="entry name" value="M28_TfR"/>
    <property type="match status" value="1"/>
</dbReference>
<keyword evidence="16" id="KW-0449">Lipoprotein</keyword>
<dbReference type="InterPro" id="IPR007365">
    <property type="entry name" value="TFR-like_dimer_dom"/>
</dbReference>
<dbReference type="FunFam" id="3.40.630.10:FF:000101">
    <property type="entry name" value="N-acetylated alpha-linked acidic dipeptidase like 1"/>
    <property type="match status" value="1"/>
</dbReference>
<name>A0A8C4S4E1_ERPCA</name>
<evidence type="ECO:0000256" key="15">
    <source>
        <dbReference type="ARBA" id="ARBA00023180"/>
    </source>
</evidence>
<feature type="domain" description="Transferrin receptor-like dimerisation" evidence="20">
    <location>
        <begin position="721"/>
        <end position="832"/>
    </location>
</feature>
<keyword evidence="11 18" id="KW-0472">Membrane</keyword>
<dbReference type="FunFam" id="3.50.30.30:FF:000010">
    <property type="entry name" value="Transferrin receptor protein 1"/>
    <property type="match status" value="1"/>
</dbReference>
<keyword evidence="14" id="KW-0675">Receptor</keyword>
<dbReference type="InterPro" id="IPR003137">
    <property type="entry name" value="PA_domain"/>
</dbReference>
<dbReference type="InterPro" id="IPR039373">
    <property type="entry name" value="Peptidase_M28B"/>
</dbReference>
<feature type="domain" description="PA" evidence="19">
    <location>
        <begin position="287"/>
        <end position="349"/>
    </location>
</feature>
<dbReference type="InterPro" id="IPR046450">
    <property type="entry name" value="PA_dom_sf"/>
</dbReference>
<dbReference type="Pfam" id="PF02225">
    <property type="entry name" value="PA"/>
    <property type="match status" value="1"/>
</dbReference>
<feature type="domain" description="Peptidase M28" evidence="21">
    <location>
        <begin position="463"/>
        <end position="660"/>
    </location>
</feature>
<evidence type="ECO:0000256" key="9">
    <source>
        <dbReference type="ARBA" id="ARBA00022968"/>
    </source>
</evidence>
<evidence type="ECO:0000256" key="11">
    <source>
        <dbReference type="ARBA" id="ARBA00023136"/>
    </source>
</evidence>
<comment type="similarity">
    <text evidence="3">Belongs to the peptidase M28 family. M28B subfamily.</text>
</comment>
<evidence type="ECO:0000256" key="8">
    <source>
        <dbReference type="ARBA" id="ARBA00022692"/>
    </source>
</evidence>
<dbReference type="GO" id="GO:0140298">
    <property type="term" value="P:endocytic iron import into cell"/>
    <property type="evidence" value="ECO:0007669"/>
    <property type="project" value="TreeGrafter"/>
</dbReference>
<feature type="compositionally biased region" description="Basic and acidic residues" evidence="17">
    <location>
        <begin position="15"/>
        <end position="31"/>
    </location>
</feature>
<dbReference type="Ensembl" id="ENSECRT00000011711.1">
    <property type="protein sequence ID" value="ENSECRP00000011522.1"/>
    <property type="gene ID" value="ENSECRG00000007669.1"/>
</dbReference>
<dbReference type="SUPFAM" id="SSF52025">
    <property type="entry name" value="PA domain"/>
    <property type="match status" value="1"/>
</dbReference>
<evidence type="ECO:0000256" key="1">
    <source>
        <dbReference type="ARBA" id="ARBA00004223"/>
    </source>
</evidence>
<gene>
    <name evidence="22" type="primary">TFR2</name>
    <name evidence="22" type="synonym">tfr2</name>
</gene>
<evidence type="ECO:0000256" key="18">
    <source>
        <dbReference type="SAM" id="Phobius"/>
    </source>
</evidence>
<protein>
    <recommendedName>
        <fullName evidence="4">Transferrin receptor protein 1</fullName>
    </recommendedName>
</protein>
<evidence type="ECO:0000259" key="19">
    <source>
        <dbReference type="Pfam" id="PF02225"/>
    </source>
</evidence>
<keyword evidence="9" id="KW-0735">Signal-anchor</keyword>
<dbReference type="Gene3D" id="1.20.930.40">
    <property type="entry name" value="Transferrin receptor-like, dimerisation domain"/>
    <property type="match status" value="1"/>
</dbReference>
<dbReference type="GO" id="GO:0009897">
    <property type="term" value="C:external side of plasma membrane"/>
    <property type="evidence" value="ECO:0007669"/>
    <property type="project" value="TreeGrafter"/>
</dbReference>
<dbReference type="PANTHER" id="PTHR10404:SF33">
    <property type="entry name" value="TRANSFERRIN RECEPTOR PROTEIN 2"/>
    <property type="match status" value="1"/>
</dbReference>
<evidence type="ECO:0000256" key="6">
    <source>
        <dbReference type="ARBA" id="ARBA00022553"/>
    </source>
</evidence>
<evidence type="ECO:0000256" key="5">
    <source>
        <dbReference type="ARBA" id="ARBA00022475"/>
    </source>
</evidence>
<keyword evidence="8 18" id="KW-0812">Transmembrane</keyword>
<keyword evidence="10 18" id="KW-1133">Transmembrane helix</keyword>
<dbReference type="CDD" id="cd02128">
    <property type="entry name" value="PA_TfR"/>
    <property type="match status" value="1"/>
</dbReference>
<dbReference type="InterPro" id="IPR036757">
    <property type="entry name" value="TFR-like_dimer_dom_sf"/>
</dbReference>
<keyword evidence="6" id="KW-0597">Phosphoprotein</keyword>
<accession>A0A8C4S4E1</accession>
<dbReference type="GO" id="GO:0004998">
    <property type="term" value="F:transferrin receptor activity"/>
    <property type="evidence" value="ECO:0007669"/>
    <property type="project" value="InterPro"/>
</dbReference>
<evidence type="ECO:0000313" key="23">
    <source>
        <dbReference type="Proteomes" id="UP000694620"/>
    </source>
</evidence>
<keyword evidence="13" id="KW-1015">Disulfide bond</keyword>
<keyword evidence="5" id="KW-1003">Cell membrane</keyword>
<dbReference type="FunFam" id="1.20.930.40:FF:000002">
    <property type="entry name" value="Transferrin receptor protein 1"/>
    <property type="match status" value="1"/>
</dbReference>
<evidence type="ECO:0000256" key="14">
    <source>
        <dbReference type="ARBA" id="ARBA00023170"/>
    </source>
</evidence>
<dbReference type="Pfam" id="PF04389">
    <property type="entry name" value="Peptidase_M28"/>
    <property type="match status" value="1"/>
</dbReference>
<reference evidence="22" key="2">
    <citation type="submission" date="2025-08" db="UniProtKB">
        <authorList>
            <consortium name="Ensembl"/>
        </authorList>
    </citation>
    <scope>IDENTIFICATION</scope>
</reference>
<dbReference type="AlphaFoldDB" id="A0A8C4S4E1"/>
<dbReference type="Proteomes" id="UP000694620">
    <property type="component" value="Chromosome 3"/>
</dbReference>
<organism evidence="22 23">
    <name type="scientific">Erpetoichthys calabaricus</name>
    <name type="common">Rope fish</name>
    <name type="synonym">Calamoichthys calabaricus</name>
    <dbReference type="NCBI Taxonomy" id="27687"/>
    <lineage>
        <taxon>Eukaryota</taxon>
        <taxon>Metazoa</taxon>
        <taxon>Chordata</taxon>
        <taxon>Craniata</taxon>
        <taxon>Vertebrata</taxon>
        <taxon>Euteleostomi</taxon>
        <taxon>Actinopterygii</taxon>
        <taxon>Polypteriformes</taxon>
        <taxon>Polypteridae</taxon>
        <taxon>Erpetoichthys</taxon>
    </lineage>
</organism>
<dbReference type="GO" id="GO:0042470">
    <property type="term" value="C:melanosome"/>
    <property type="evidence" value="ECO:0007669"/>
    <property type="project" value="UniProtKB-SubCell"/>
</dbReference>
<comment type="subcellular location">
    <subcellularLocation>
        <location evidence="2">Cell membrane</location>
        <topology evidence="2">Single-pass type II membrane protein</topology>
    </subcellularLocation>
    <subcellularLocation>
        <location evidence="1">Melanosome</location>
    </subcellularLocation>
</comment>
<dbReference type="PANTHER" id="PTHR10404">
    <property type="entry name" value="N-ACETYLATED-ALPHA-LINKED ACIDIC DIPEPTIDASE"/>
    <property type="match status" value="1"/>
</dbReference>
<proteinExistence type="inferred from homology"/>
<evidence type="ECO:0000259" key="21">
    <source>
        <dbReference type="Pfam" id="PF04389"/>
    </source>
</evidence>
<keyword evidence="12" id="KW-0564">Palmitate</keyword>
<dbReference type="Gene3D" id="3.50.30.30">
    <property type="match status" value="1"/>
</dbReference>
<evidence type="ECO:0000256" key="12">
    <source>
        <dbReference type="ARBA" id="ARBA00023139"/>
    </source>
</evidence>
<evidence type="ECO:0000256" key="16">
    <source>
        <dbReference type="ARBA" id="ARBA00023288"/>
    </source>
</evidence>
<dbReference type="GeneTree" id="ENSGT01030000234598"/>
<dbReference type="Gene3D" id="3.40.630.10">
    <property type="entry name" value="Zn peptidases"/>
    <property type="match status" value="1"/>
</dbReference>
<dbReference type="InterPro" id="IPR037324">
    <property type="entry name" value="TfR1/2_PA"/>
</dbReference>
<dbReference type="SUPFAM" id="SSF53187">
    <property type="entry name" value="Zn-dependent exopeptidases"/>
    <property type="match status" value="1"/>
</dbReference>
<dbReference type="GO" id="GO:0033572">
    <property type="term" value="P:transferrin transport"/>
    <property type="evidence" value="ECO:0007669"/>
    <property type="project" value="InterPro"/>
</dbReference>
<evidence type="ECO:0000256" key="17">
    <source>
        <dbReference type="SAM" id="MobiDB-lite"/>
    </source>
</evidence>
<dbReference type="SUPFAM" id="SSF47672">
    <property type="entry name" value="Transferrin receptor-like dimerisation domain"/>
    <property type="match status" value="1"/>
</dbReference>
<evidence type="ECO:0000256" key="3">
    <source>
        <dbReference type="ARBA" id="ARBA00005634"/>
    </source>
</evidence>
<reference evidence="22" key="3">
    <citation type="submission" date="2025-09" db="UniProtKB">
        <authorList>
            <consortium name="Ensembl"/>
        </authorList>
    </citation>
    <scope>IDENTIFICATION</scope>
</reference>
<evidence type="ECO:0000256" key="13">
    <source>
        <dbReference type="ARBA" id="ARBA00023157"/>
    </source>
</evidence>
<evidence type="ECO:0000256" key="10">
    <source>
        <dbReference type="ARBA" id="ARBA00022989"/>
    </source>
</evidence>
<evidence type="ECO:0000256" key="2">
    <source>
        <dbReference type="ARBA" id="ARBA00004401"/>
    </source>
</evidence>
<evidence type="ECO:0000259" key="20">
    <source>
        <dbReference type="Pfam" id="PF04253"/>
    </source>
</evidence>
<reference evidence="22" key="1">
    <citation type="submission" date="2021-06" db="EMBL/GenBank/DDBJ databases">
        <authorList>
            <consortium name="Wellcome Sanger Institute Data Sharing"/>
        </authorList>
    </citation>
    <scope>NUCLEOTIDE SEQUENCE [LARGE SCALE GENOMIC DNA]</scope>
</reference>
<evidence type="ECO:0000313" key="22">
    <source>
        <dbReference type="Ensembl" id="ENSECRP00000011522.1"/>
    </source>
</evidence>
<dbReference type="InterPro" id="IPR007484">
    <property type="entry name" value="Peptidase_M28"/>
</dbReference>
<feature type="region of interest" description="Disordered" evidence="17">
    <location>
        <begin position="1"/>
        <end position="35"/>
    </location>
</feature>
<evidence type="ECO:0000256" key="4">
    <source>
        <dbReference type="ARBA" id="ARBA00016899"/>
    </source>
</evidence>
<keyword evidence="15" id="KW-0325">Glycoprotein</keyword>
<keyword evidence="23" id="KW-1185">Reference proteome</keyword>
<feature type="transmembrane region" description="Helical" evidence="18">
    <location>
        <begin position="125"/>
        <end position="147"/>
    </location>
</feature>
<keyword evidence="7" id="KW-0254">Endocytosis</keyword>